<accession>Q08XA2</accession>
<organism evidence="2 3">
    <name type="scientific">Stigmatella aurantiaca (strain DW4/3-1)</name>
    <dbReference type="NCBI Taxonomy" id="378806"/>
    <lineage>
        <taxon>Bacteria</taxon>
        <taxon>Pseudomonadati</taxon>
        <taxon>Myxococcota</taxon>
        <taxon>Myxococcia</taxon>
        <taxon>Myxococcales</taxon>
        <taxon>Cystobacterineae</taxon>
        <taxon>Archangiaceae</taxon>
        <taxon>Stigmatella</taxon>
    </lineage>
</organism>
<proteinExistence type="predicted"/>
<dbReference type="EMBL" id="AAMD01000093">
    <property type="protein sequence ID" value="EAU65111.1"/>
    <property type="molecule type" value="Genomic_DNA"/>
</dbReference>
<evidence type="ECO:0000313" key="3">
    <source>
        <dbReference type="Proteomes" id="UP000032702"/>
    </source>
</evidence>
<feature type="compositionally biased region" description="Low complexity" evidence="1">
    <location>
        <begin position="502"/>
        <end position="516"/>
    </location>
</feature>
<protein>
    <submittedName>
        <fullName evidence="2">Uncharacterized protein</fullName>
    </submittedName>
</protein>
<name>Q08XA2_STIAD</name>
<sequence length="516" mass="55615">MQPRGTVQWRAHVIEPRGARSARGALDVEALVVADLRKPELSRLGRQRLWGLIRQPHDALVLLHGDALALGHDRFHVRGRHALRRLVAHHARVELGRAAAAVRQQAHALARQRGALGVQQPRQRQVQRGGVHVAHPRAQVQRAGHLGGVARVRLGLLLAGLGRGGRRIGRVLEVTQPQLRVRLARHLAEGHVVEDARQLLAGQGVAPAHHLVRQRPLAPVAVRPRERVRIALDGVVPVHHRLAAADGAPEVIHIHAARAVEPHVHRQQIRLLGDQERHRAAALRGLARRVQAVPGDVRAHHQRRAAPGGARGDPLHRRHQARGAAVAGVLGVIDAHVVGQLQQSLDVGGHRLGVIHPRLGAHHQHAQLGRVHRVGAQQPGGRRRRERHRVLAGIRDGHLLGAQARGVLGGIHPAGARQLFNVHVAPGNGDGQSFDSNLSLHGLVSSCQMRSSGGNLLWVHCGSGGISTRRPATSRFSRRKCARPASASGTASETKGRTVPEAVSFSASSSSERVVA</sequence>
<comment type="caution">
    <text evidence="2">The sequence shown here is derived from an EMBL/GenBank/DDBJ whole genome shotgun (WGS) entry which is preliminary data.</text>
</comment>
<dbReference type="Proteomes" id="UP000032702">
    <property type="component" value="Unassembled WGS sequence"/>
</dbReference>
<reference evidence="2 3" key="1">
    <citation type="submission" date="2006-04" db="EMBL/GenBank/DDBJ databases">
        <authorList>
            <person name="Nierman W.C."/>
        </authorList>
    </citation>
    <scope>NUCLEOTIDE SEQUENCE [LARGE SCALE GENOMIC DNA]</scope>
    <source>
        <strain evidence="2 3">DW4/3-1</strain>
    </source>
</reference>
<feature type="region of interest" description="Disordered" evidence="1">
    <location>
        <begin position="467"/>
        <end position="516"/>
    </location>
</feature>
<gene>
    <name evidence="2" type="ORF">STIAU_3243</name>
</gene>
<dbReference type="AlphaFoldDB" id="Q08XA2"/>
<feature type="region of interest" description="Disordered" evidence="1">
    <location>
        <begin position="295"/>
        <end position="316"/>
    </location>
</feature>
<evidence type="ECO:0000256" key="1">
    <source>
        <dbReference type="SAM" id="MobiDB-lite"/>
    </source>
</evidence>
<evidence type="ECO:0000313" key="2">
    <source>
        <dbReference type="EMBL" id="EAU65111.1"/>
    </source>
</evidence>